<dbReference type="Pfam" id="PF08242">
    <property type="entry name" value="Methyltransf_12"/>
    <property type="match status" value="1"/>
</dbReference>
<evidence type="ECO:0000313" key="3">
    <source>
        <dbReference type="Proteomes" id="UP001198630"/>
    </source>
</evidence>
<dbReference type="RefSeq" id="WP_068165690.1">
    <property type="nucleotide sequence ID" value="NZ_JAJNCO010000020.1"/>
</dbReference>
<dbReference type="EMBL" id="JAJNCO010000020">
    <property type="protein sequence ID" value="MCD2114348.1"/>
    <property type="molecule type" value="Genomic_DNA"/>
</dbReference>
<organism evidence="2 3">
    <name type="scientific">Rhodococcus rhodochrous</name>
    <dbReference type="NCBI Taxonomy" id="1829"/>
    <lineage>
        <taxon>Bacteria</taxon>
        <taxon>Bacillati</taxon>
        <taxon>Actinomycetota</taxon>
        <taxon>Actinomycetes</taxon>
        <taxon>Mycobacteriales</taxon>
        <taxon>Nocardiaceae</taxon>
        <taxon>Rhodococcus</taxon>
    </lineage>
</organism>
<protein>
    <submittedName>
        <fullName evidence="2">Class I SAM-dependent methyltransferase</fullName>
    </submittedName>
</protein>
<evidence type="ECO:0000313" key="2">
    <source>
        <dbReference type="EMBL" id="MCD2114348.1"/>
    </source>
</evidence>
<dbReference type="GO" id="GO:0032259">
    <property type="term" value="P:methylation"/>
    <property type="evidence" value="ECO:0007669"/>
    <property type="project" value="UniProtKB-KW"/>
</dbReference>
<feature type="domain" description="Methyltransferase type 12" evidence="1">
    <location>
        <begin position="58"/>
        <end position="158"/>
    </location>
</feature>
<keyword evidence="2" id="KW-0489">Methyltransferase</keyword>
<name>A0AAW4XMX4_RHORH</name>
<sequence length="232" mass="25239">MSRDEVTQAEKDGAALYNRAALAVYDTVVLRWSNGLVWRCPTERLLAHYDRHLSGRHLDIGPGTGWYLQNATYPTPEPEITLMDLNPSTMELTSRRLAERGIVAAAHTGSVLAPIDIEHGPFESVAANFVMHCVPGAWQDKGVAFGHIADVTAEEGVFFGSTILGRGVTHNLAGKALSTIYNDASNIFSNRQDDRSGLEAALEAAFENVEVEVIGTVAVFAARGPRRHRTGR</sequence>
<gene>
    <name evidence="2" type="ORF">LQ384_24885</name>
</gene>
<proteinExistence type="predicted"/>
<dbReference type="InterPro" id="IPR029063">
    <property type="entry name" value="SAM-dependent_MTases_sf"/>
</dbReference>
<dbReference type="CDD" id="cd02440">
    <property type="entry name" value="AdoMet_MTases"/>
    <property type="match status" value="1"/>
</dbReference>
<dbReference type="InterPro" id="IPR013217">
    <property type="entry name" value="Methyltransf_12"/>
</dbReference>
<dbReference type="Gene3D" id="3.40.50.150">
    <property type="entry name" value="Vaccinia Virus protein VP39"/>
    <property type="match status" value="1"/>
</dbReference>
<dbReference type="GO" id="GO:0008168">
    <property type="term" value="F:methyltransferase activity"/>
    <property type="evidence" value="ECO:0007669"/>
    <property type="project" value="UniProtKB-KW"/>
</dbReference>
<comment type="caution">
    <text evidence="2">The sequence shown here is derived from an EMBL/GenBank/DDBJ whole genome shotgun (WGS) entry which is preliminary data.</text>
</comment>
<accession>A0AAW4XMX4</accession>
<evidence type="ECO:0000259" key="1">
    <source>
        <dbReference type="Pfam" id="PF08242"/>
    </source>
</evidence>
<dbReference type="SUPFAM" id="SSF53335">
    <property type="entry name" value="S-adenosyl-L-methionine-dependent methyltransferases"/>
    <property type="match status" value="1"/>
</dbReference>
<reference evidence="2" key="1">
    <citation type="submission" date="2021-11" db="EMBL/GenBank/DDBJ databases">
        <title>Development of a sustainable strategy for remediation of hydrocarbon-contaminated territories based on the waste exchange concept.</title>
        <authorList>
            <person name="Elkin A."/>
        </authorList>
    </citation>
    <scope>NUCLEOTIDE SEQUENCE</scope>
    <source>
        <strain evidence="2">IEGM 757</strain>
    </source>
</reference>
<keyword evidence="2" id="KW-0808">Transferase</keyword>
<dbReference type="AlphaFoldDB" id="A0AAW4XMX4"/>
<dbReference type="PIRSF" id="PIRSF011491">
    <property type="entry name" value="Mtase_YbcY_prd"/>
    <property type="match status" value="1"/>
</dbReference>
<dbReference type="Proteomes" id="UP001198630">
    <property type="component" value="Unassembled WGS sequence"/>
</dbReference>
<dbReference type="InterPro" id="IPR016584">
    <property type="entry name" value="MeTrfase_VrtF"/>
</dbReference>